<dbReference type="PROSITE" id="PS00455">
    <property type="entry name" value="AMP_BINDING"/>
    <property type="match status" value="1"/>
</dbReference>
<evidence type="ECO:0000313" key="9">
    <source>
        <dbReference type="Proteomes" id="UP000190675"/>
    </source>
</evidence>
<proteinExistence type="inferred from homology"/>
<dbReference type="InterPro" id="IPR042099">
    <property type="entry name" value="ANL_N_sf"/>
</dbReference>
<evidence type="ECO:0000256" key="3">
    <source>
        <dbReference type="ARBA" id="ARBA00051915"/>
    </source>
</evidence>
<dbReference type="EMBL" id="LT670818">
    <property type="protein sequence ID" value="SHG32093.1"/>
    <property type="molecule type" value="Genomic_DNA"/>
</dbReference>
<dbReference type="GO" id="GO:0031956">
    <property type="term" value="F:medium-chain fatty acid-CoA ligase activity"/>
    <property type="evidence" value="ECO:0007669"/>
    <property type="project" value="TreeGrafter"/>
</dbReference>
<comment type="similarity">
    <text evidence="1">Belongs to the ATP-dependent AMP-binding enzyme family.</text>
</comment>
<dbReference type="InterPro" id="IPR020845">
    <property type="entry name" value="AMP-binding_CS"/>
</dbReference>
<name>A0A1M5IWC5_9BRAD</name>
<sequence>MTEIADSYVCGTADAPLLGDTIGRSLDLAVQRWGNREALVSTSHGVRWTWQEFSGRVEALAAGLLALGLVPGDRIGVWSLNRPEWTLTQFAAAKAGLILVTINPAYRLSELEFALAKVGCAAIVTATAFKTSNYMEMLNTLLPELASSQPGELHAARLPQLRAVIQIGGPAFPGAIAFEAVTRMGGSGHRYTLSIVAKTLQFDDPVNIQFTSGTTGSPKGVTLTHHNILNNGYFVGRAMRLTENDRICIPVPLYHCFGMVMGNLAAVTSGATMVYPGEGFDPLVTLQTIEREKCTTLYGVPTMFIAELDHPEFAKFDLSSLRTGIMAGAPCPIEVMRRVNEQMNMREVTIAYGMTETSPVSFQSATDDPLERRVSTVGRIHPHVEVKVVDLEGRVVPRGERGELCTRGYSVMLGYWDEPEKTADVLDANGWMHTGDIAVIDAEGYCNIVGRIKDMVIRGGENLYPREIEEFLYRHPKIQDVQIFGVADDRYGEELCAWVRIRAGETLTAEEIRAFCQGQIAHNKIPRYIEFVDEFPMTVTGKIQKFLMREAVEEKLGLKAAKTA</sequence>
<dbReference type="RefSeq" id="WP_079565672.1">
    <property type="nucleotide sequence ID" value="NZ_LT670818.1"/>
</dbReference>
<reference evidence="8 9" key="1">
    <citation type="submission" date="2016-11" db="EMBL/GenBank/DDBJ databases">
        <authorList>
            <person name="Jaros S."/>
            <person name="Januszkiewicz K."/>
            <person name="Wedrychowicz H."/>
        </authorList>
    </citation>
    <scope>NUCLEOTIDE SEQUENCE [LARGE SCALE GENOMIC DNA]</scope>
    <source>
        <strain evidence="8 9">GAS242</strain>
    </source>
</reference>
<dbReference type="FunFam" id="3.30.300.30:FF:000008">
    <property type="entry name" value="2,3-dihydroxybenzoate-AMP ligase"/>
    <property type="match status" value="1"/>
</dbReference>
<dbReference type="AlphaFoldDB" id="A0A1M5IWC5"/>
<dbReference type="Proteomes" id="UP000190675">
    <property type="component" value="Chromosome I"/>
</dbReference>
<dbReference type="InterPro" id="IPR000873">
    <property type="entry name" value="AMP-dep_synth/lig_dom"/>
</dbReference>
<keyword evidence="2" id="KW-0436">Ligase</keyword>
<dbReference type="FunFam" id="3.40.50.12780:FF:000003">
    <property type="entry name" value="Long-chain-fatty-acid--CoA ligase FadD"/>
    <property type="match status" value="1"/>
</dbReference>
<dbReference type="GO" id="GO:0006631">
    <property type="term" value="P:fatty acid metabolic process"/>
    <property type="evidence" value="ECO:0007669"/>
    <property type="project" value="TreeGrafter"/>
</dbReference>
<dbReference type="OrthoDB" id="9803968at2"/>
<evidence type="ECO:0000256" key="1">
    <source>
        <dbReference type="ARBA" id="ARBA00006432"/>
    </source>
</evidence>
<dbReference type="PANTHER" id="PTHR43201">
    <property type="entry name" value="ACYL-COA SYNTHETASE"/>
    <property type="match status" value="1"/>
</dbReference>
<comment type="catalytic activity">
    <reaction evidence="3">
        <text>3-(methylsulfanyl)propanoate + ATP + CoA = 3-(methylsulfanyl)propanoyl-CoA + AMP + diphosphate</text>
        <dbReference type="Rhea" id="RHEA:43052"/>
        <dbReference type="ChEBI" id="CHEBI:30616"/>
        <dbReference type="ChEBI" id="CHEBI:33019"/>
        <dbReference type="ChEBI" id="CHEBI:49016"/>
        <dbReference type="ChEBI" id="CHEBI:57287"/>
        <dbReference type="ChEBI" id="CHEBI:82815"/>
        <dbReference type="ChEBI" id="CHEBI:456215"/>
        <dbReference type="EC" id="6.2.1.44"/>
    </reaction>
    <physiologicalReaction direction="left-to-right" evidence="3">
        <dbReference type="Rhea" id="RHEA:43053"/>
    </physiologicalReaction>
</comment>
<feature type="domain" description="AMP-dependent synthetase/ligase" evidence="6">
    <location>
        <begin position="29"/>
        <end position="416"/>
    </location>
</feature>
<dbReference type="InterPro" id="IPR045851">
    <property type="entry name" value="AMP-bd_C_sf"/>
</dbReference>
<dbReference type="Gene3D" id="3.30.300.30">
    <property type="match status" value="1"/>
</dbReference>
<dbReference type="Gene3D" id="3.40.50.12780">
    <property type="entry name" value="N-terminal domain of ligase-like"/>
    <property type="match status" value="1"/>
</dbReference>
<evidence type="ECO:0000256" key="5">
    <source>
        <dbReference type="ARBA" id="ARBA00067668"/>
    </source>
</evidence>
<dbReference type="NCBIfam" id="NF009233">
    <property type="entry name" value="PRK12583.1"/>
    <property type="match status" value="1"/>
</dbReference>
<dbReference type="SUPFAM" id="SSF56801">
    <property type="entry name" value="Acetyl-CoA synthetase-like"/>
    <property type="match status" value="1"/>
</dbReference>
<organism evidence="8 9">
    <name type="scientific">Bradyrhizobium erythrophlei</name>
    <dbReference type="NCBI Taxonomy" id="1437360"/>
    <lineage>
        <taxon>Bacteria</taxon>
        <taxon>Pseudomonadati</taxon>
        <taxon>Pseudomonadota</taxon>
        <taxon>Alphaproteobacteria</taxon>
        <taxon>Hyphomicrobiales</taxon>
        <taxon>Nitrobacteraceae</taxon>
        <taxon>Bradyrhizobium</taxon>
    </lineage>
</organism>
<accession>A0A1M5IWC5</accession>
<evidence type="ECO:0000259" key="6">
    <source>
        <dbReference type="Pfam" id="PF00501"/>
    </source>
</evidence>
<gene>
    <name evidence="8" type="ORF">SAMN05444169_1815</name>
</gene>
<evidence type="ECO:0000256" key="2">
    <source>
        <dbReference type="ARBA" id="ARBA00022598"/>
    </source>
</evidence>
<dbReference type="CDD" id="cd05917">
    <property type="entry name" value="FACL_like_2"/>
    <property type="match status" value="1"/>
</dbReference>
<protein>
    <recommendedName>
        <fullName evidence="5">3-methylmercaptopropionyl-CoA ligase</fullName>
        <ecNumber evidence="4">6.2.1.44</ecNumber>
    </recommendedName>
</protein>
<evidence type="ECO:0000259" key="7">
    <source>
        <dbReference type="Pfam" id="PF13193"/>
    </source>
</evidence>
<evidence type="ECO:0000256" key="4">
    <source>
        <dbReference type="ARBA" id="ARBA00066616"/>
    </source>
</evidence>
<feature type="domain" description="AMP-binding enzyme C-terminal" evidence="7">
    <location>
        <begin position="467"/>
        <end position="542"/>
    </location>
</feature>
<dbReference type="EC" id="6.2.1.44" evidence="4"/>
<dbReference type="Pfam" id="PF00501">
    <property type="entry name" value="AMP-binding"/>
    <property type="match status" value="1"/>
</dbReference>
<dbReference type="PANTHER" id="PTHR43201:SF5">
    <property type="entry name" value="MEDIUM-CHAIN ACYL-COA LIGASE ACSF2, MITOCHONDRIAL"/>
    <property type="match status" value="1"/>
</dbReference>
<dbReference type="InterPro" id="IPR025110">
    <property type="entry name" value="AMP-bd_C"/>
</dbReference>
<dbReference type="Pfam" id="PF13193">
    <property type="entry name" value="AMP-binding_C"/>
    <property type="match status" value="1"/>
</dbReference>
<evidence type="ECO:0000313" key="8">
    <source>
        <dbReference type="EMBL" id="SHG32093.1"/>
    </source>
</evidence>